<comment type="similarity">
    <text evidence="10">Belongs to the peptidase M15 family.</text>
</comment>
<reference evidence="13 14" key="1">
    <citation type="submission" date="2020-07" db="EMBL/GenBank/DDBJ databases">
        <title>Genomic Encyclopedia of Type Strains, Phase IV (KMG-V): Genome sequencing to study the core and pangenomes of soil and plant-associated prokaryotes.</title>
        <authorList>
            <person name="Whitman W."/>
        </authorList>
    </citation>
    <scope>NUCLEOTIDE SEQUENCE [LARGE SCALE GENOMIC DNA]</scope>
    <source>
        <strain evidence="13 14">AN3</strain>
    </source>
</reference>
<dbReference type="AlphaFoldDB" id="A0A839EXE8"/>
<evidence type="ECO:0000256" key="7">
    <source>
        <dbReference type="ARBA" id="ARBA00022833"/>
    </source>
</evidence>
<evidence type="ECO:0000256" key="10">
    <source>
        <dbReference type="ARBA" id="ARBA00093448"/>
    </source>
</evidence>
<feature type="region of interest" description="Disordered" evidence="12">
    <location>
        <begin position="560"/>
        <end position="582"/>
    </location>
</feature>
<evidence type="ECO:0000256" key="2">
    <source>
        <dbReference type="ARBA" id="ARBA00004776"/>
    </source>
</evidence>
<keyword evidence="6" id="KW-0378">Hydrolase</keyword>
<evidence type="ECO:0000256" key="11">
    <source>
        <dbReference type="ARBA" id="ARBA00093666"/>
    </source>
</evidence>
<keyword evidence="5" id="KW-0732">Signal</keyword>
<keyword evidence="4" id="KW-0479">Metal-binding</keyword>
<feature type="compositionally biased region" description="Low complexity" evidence="12">
    <location>
        <begin position="321"/>
        <end position="333"/>
    </location>
</feature>
<dbReference type="InterPro" id="IPR010275">
    <property type="entry name" value="MepK"/>
</dbReference>
<keyword evidence="9" id="KW-0961">Cell wall biogenesis/degradation</keyword>
<feature type="region of interest" description="Disordered" evidence="12">
    <location>
        <begin position="503"/>
        <end position="534"/>
    </location>
</feature>
<dbReference type="PANTHER" id="PTHR37425">
    <property type="match status" value="1"/>
</dbReference>
<evidence type="ECO:0000256" key="6">
    <source>
        <dbReference type="ARBA" id="ARBA00022801"/>
    </source>
</evidence>
<dbReference type="GO" id="GO:0006508">
    <property type="term" value="P:proteolysis"/>
    <property type="evidence" value="ECO:0007669"/>
    <property type="project" value="UniProtKB-KW"/>
</dbReference>
<accession>A0A839EXE8</accession>
<dbReference type="PANTHER" id="PTHR37425:SF1">
    <property type="entry name" value="OUTER MEMBRANE PROTEIN"/>
    <property type="match status" value="1"/>
</dbReference>
<keyword evidence="7" id="KW-0862">Zinc</keyword>
<evidence type="ECO:0000256" key="12">
    <source>
        <dbReference type="SAM" id="MobiDB-lite"/>
    </source>
</evidence>
<dbReference type="SUPFAM" id="SSF55166">
    <property type="entry name" value="Hedgehog/DD-peptidase"/>
    <property type="match status" value="1"/>
</dbReference>
<dbReference type="GO" id="GO:0008237">
    <property type="term" value="F:metallopeptidase activity"/>
    <property type="evidence" value="ECO:0007669"/>
    <property type="project" value="UniProtKB-KW"/>
</dbReference>
<feature type="region of interest" description="Disordered" evidence="12">
    <location>
        <begin position="257"/>
        <end position="341"/>
    </location>
</feature>
<name>A0A839EXE8_9HYPH</name>
<gene>
    <name evidence="13" type="ORF">FHW16_004905</name>
</gene>
<dbReference type="Gene3D" id="3.30.1380.10">
    <property type="match status" value="1"/>
</dbReference>
<evidence type="ECO:0000256" key="8">
    <source>
        <dbReference type="ARBA" id="ARBA00023049"/>
    </source>
</evidence>
<keyword evidence="14" id="KW-1185">Reference proteome</keyword>
<feature type="compositionally biased region" description="Low complexity" evidence="12">
    <location>
        <begin position="277"/>
        <end position="293"/>
    </location>
</feature>
<comment type="cofactor">
    <cofactor evidence="1">
        <name>Zn(2+)</name>
        <dbReference type="ChEBI" id="CHEBI:29105"/>
    </cofactor>
</comment>
<evidence type="ECO:0000256" key="3">
    <source>
        <dbReference type="ARBA" id="ARBA00022670"/>
    </source>
</evidence>
<dbReference type="GO" id="GO:0071555">
    <property type="term" value="P:cell wall organization"/>
    <property type="evidence" value="ECO:0007669"/>
    <property type="project" value="UniProtKB-KW"/>
</dbReference>
<evidence type="ECO:0000313" key="13">
    <source>
        <dbReference type="EMBL" id="MBA8881170.1"/>
    </source>
</evidence>
<keyword evidence="8" id="KW-0482">Metalloprotease</keyword>
<comment type="pathway">
    <text evidence="2">Cell wall biogenesis; cell wall polysaccharide biosynthesis.</text>
</comment>
<protein>
    <recommendedName>
        <fullName evidence="11">Murein endopeptidase K</fullName>
    </recommendedName>
</protein>
<dbReference type="EMBL" id="JACGXN010000012">
    <property type="protein sequence ID" value="MBA8881170.1"/>
    <property type="molecule type" value="Genomic_DNA"/>
</dbReference>
<dbReference type="CDD" id="cd14844">
    <property type="entry name" value="Zn-DD-carboxypeptidase_like"/>
    <property type="match status" value="1"/>
</dbReference>
<dbReference type="Pfam" id="PF05951">
    <property type="entry name" value="Peptidase_M15_2"/>
    <property type="match status" value="1"/>
</dbReference>
<evidence type="ECO:0000256" key="4">
    <source>
        <dbReference type="ARBA" id="ARBA00022723"/>
    </source>
</evidence>
<keyword evidence="3" id="KW-0645">Protease</keyword>
<evidence type="ECO:0000313" key="14">
    <source>
        <dbReference type="Proteomes" id="UP000549052"/>
    </source>
</evidence>
<sequence>MIHAQNGKSTAGSFVRASWFVFLMVFGSMLFASAQASAETRTLKLYFIHTKERAEITFKKNGRYQQDGLNKLNRFLRDWRRNEPTNMDPRLFDLVWQVYQSVGGSDYIHVVSAYRSPATNSMLRSRSRGVAQKSQHMLGKAMDWYLPGVKLSTLRVTALKFQAGGVGYYPTSGSPFVHTDVGNVRMWPRMSRRELLAVFPDGKTMHIPADGKPLPGYEQAVAAYESRKRSGGSIQVASNSSSSGRRGKTLFGLLFGGGGGADDEEDSSEGGVAVASAPTPSRTVARAAPAAAASDDDEGGALPGVAVGQSAPAAAPITPSLPTRNAPAPLNAPRPEEPVVAGPEDNAALAFAVPVPLRRPDYAPTPEAGAPATLNALAEDQSTVVAALPTPRPTDSASAIRDMIAANVNTPASEPAPAQPEMVNALVPVPFDKPQTGPKHSDMMVASVVPNPRPAMPAAEVAAAPEHDVIPVPNDDLETIIKQSDATHGKAPAVATVQPAQAMPNLPATTGGRVVRNKPAPAQNTQMASAEPQPSLRRTMLDAGGSADPVAMLDSGVITTSKTSKPRRQAQNQGAKAIQVSSDVSDRALSNQQVADTSPNVEPAVLRNEAMRAAPTTVYTAGFQQALPVSDANKFTGKAVTFLSIAKFTATN</sequence>
<organism evidence="13 14">
    <name type="scientific">Phyllobacterium myrsinacearum</name>
    <dbReference type="NCBI Taxonomy" id="28101"/>
    <lineage>
        <taxon>Bacteria</taxon>
        <taxon>Pseudomonadati</taxon>
        <taxon>Pseudomonadota</taxon>
        <taxon>Alphaproteobacteria</taxon>
        <taxon>Hyphomicrobiales</taxon>
        <taxon>Phyllobacteriaceae</taxon>
        <taxon>Phyllobacterium</taxon>
    </lineage>
</organism>
<proteinExistence type="inferred from homology"/>
<evidence type="ECO:0000256" key="5">
    <source>
        <dbReference type="ARBA" id="ARBA00022729"/>
    </source>
</evidence>
<dbReference type="GO" id="GO:0046872">
    <property type="term" value="F:metal ion binding"/>
    <property type="evidence" value="ECO:0007669"/>
    <property type="project" value="UniProtKB-KW"/>
</dbReference>
<comment type="caution">
    <text evidence="13">The sequence shown here is derived from an EMBL/GenBank/DDBJ whole genome shotgun (WGS) entry which is preliminary data.</text>
</comment>
<evidence type="ECO:0000256" key="9">
    <source>
        <dbReference type="ARBA" id="ARBA00023316"/>
    </source>
</evidence>
<dbReference type="Proteomes" id="UP000549052">
    <property type="component" value="Unassembled WGS sequence"/>
</dbReference>
<dbReference type="InterPro" id="IPR009045">
    <property type="entry name" value="Zn_M74/Hedgehog-like"/>
</dbReference>
<evidence type="ECO:0000256" key="1">
    <source>
        <dbReference type="ARBA" id="ARBA00001947"/>
    </source>
</evidence>